<dbReference type="FunFam" id="1.20.1560.10:FF:000014">
    <property type="entry name" value="Multidrug resistance-associated protein member 4"/>
    <property type="match status" value="1"/>
</dbReference>
<feature type="domain" description="ABC transporter" evidence="10">
    <location>
        <begin position="994"/>
        <end position="1220"/>
    </location>
</feature>
<dbReference type="SUPFAM" id="SSF90123">
    <property type="entry name" value="ABC transporter transmembrane region"/>
    <property type="match status" value="2"/>
</dbReference>
<dbReference type="InterPro" id="IPR044726">
    <property type="entry name" value="ABCC_6TM_D2"/>
</dbReference>
<dbReference type="Gene3D" id="1.20.1560.10">
    <property type="entry name" value="ABC transporter type 1, transmembrane domain"/>
    <property type="match status" value="2"/>
</dbReference>
<evidence type="ECO:0000259" key="10">
    <source>
        <dbReference type="PROSITE" id="PS50893"/>
    </source>
</evidence>
<evidence type="ECO:0000256" key="2">
    <source>
        <dbReference type="ARBA" id="ARBA00022448"/>
    </source>
</evidence>
<feature type="domain" description="ABC transporter" evidence="10">
    <location>
        <begin position="403"/>
        <end position="626"/>
    </location>
</feature>
<dbReference type="InterPro" id="IPR050173">
    <property type="entry name" value="ABC_transporter_C-like"/>
</dbReference>
<evidence type="ECO:0000256" key="4">
    <source>
        <dbReference type="ARBA" id="ARBA00022737"/>
    </source>
</evidence>
<name>A0AA38IHD9_9CUCU</name>
<feature type="transmembrane region" description="Helical" evidence="9">
    <location>
        <begin position="80"/>
        <end position="99"/>
    </location>
</feature>
<evidence type="ECO:0000256" key="9">
    <source>
        <dbReference type="SAM" id="Phobius"/>
    </source>
</evidence>
<evidence type="ECO:0000256" key="1">
    <source>
        <dbReference type="ARBA" id="ARBA00004141"/>
    </source>
</evidence>
<dbReference type="AlphaFoldDB" id="A0AA38IHD9"/>
<gene>
    <name evidence="12" type="ORF">Zmor_015754</name>
</gene>
<keyword evidence="4" id="KW-0677">Repeat</keyword>
<comment type="caution">
    <text evidence="12">The sequence shown here is derived from an EMBL/GenBank/DDBJ whole genome shotgun (WGS) entry which is preliminary data.</text>
</comment>
<keyword evidence="13" id="KW-1185">Reference proteome</keyword>
<dbReference type="Proteomes" id="UP001168821">
    <property type="component" value="Unassembled WGS sequence"/>
</dbReference>
<dbReference type="CDD" id="cd03250">
    <property type="entry name" value="ABCC_MRP_domain1"/>
    <property type="match status" value="1"/>
</dbReference>
<dbReference type="InterPro" id="IPR011527">
    <property type="entry name" value="ABC1_TM_dom"/>
</dbReference>
<feature type="transmembrane region" description="Helical" evidence="9">
    <location>
        <begin position="232"/>
        <end position="251"/>
    </location>
</feature>
<dbReference type="PANTHER" id="PTHR24223:SF448">
    <property type="entry name" value="FI20146P1-RELATED"/>
    <property type="match status" value="1"/>
</dbReference>
<reference evidence="12" key="1">
    <citation type="journal article" date="2023" name="G3 (Bethesda)">
        <title>Whole genome assemblies of Zophobas morio and Tenebrio molitor.</title>
        <authorList>
            <person name="Kaur S."/>
            <person name="Stinson S.A."/>
            <person name="diCenzo G.C."/>
        </authorList>
    </citation>
    <scope>NUCLEOTIDE SEQUENCE</scope>
    <source>
        <strain evidence="12">QUZm001</strain>
    </source>
</reference>
<feature type="transmembrane region" description="Helical" evidence="9">
    <location>
        <begin position="818"/>
        <end position="834"/>
    </location>
</feature>
<evidence type="ECO:0000313" key="12">
    <source>
        <dbReference type="EMBL" id="KAJ3656702.1"/>
    </source>
</evidence>
<dbReference type="Pfam" id="PF00005">
    <property type="entry name" value="ABC_tran"/>
    <property type="match status" value="2"/>
</dbReference>
<dbReference type="PROSITE" id="PS00211">
    <property type="entry name" value="ABC_TRANSPORTER_1"/>
    <property type="match status" value="2"/>
</dbReference>
<feature type="domain" description="ABC transmembrane type-1" evidence="11">
    <location>
        <begin position="667"/>
        <end position="961"/>
    </location>
</feature>
<feature type="transmembrane region" description="Helical" evidence="9">
    <location>
        <begin position="314"/>
        <end position="337"/>
    </location>
</feature>
<keyword evidence="6" id="KW-0067">ATP-binding</keyword>
<dbReference type="InterPro" id="IPR027417">
    <property type="entry name" value="P-loop_NTPase"/>
</dbReference>
<dbReference type="CDD" id="cd03244">
    <property type="entry name" value="ABCC_MRP_domain2"/>
    <property type="match status" value="1"/>
</dbReference>
<feature type="transmembrane region" description="Helical" evidence="9">
    <location>
        <begin position="656"/>
        <end position="675"/>
    </location>
</feature>
<feature type="transmembrane region" description="Helical" evidence="9">
    <location>
        <begin position="130"/>
        <end position="148"/>
    </location>
</feature>
<dbReference type="EMBL" id="JALNTZ010000004">
    <property type="protein sequence ID" value="KAJ3656702.1"/>
    <property type="molecule type" value="Genomic_DNA"/>
</dbReference>
<organism evidence="12 13">
    <name type="scientific">Zophobas morio</name>
    <dbReference type="NCBI Taxonomy" id="2755281"/>
    <lineage>
        <taxon>Eukaryota</taxon>
        <taxon>Metazoa</taxon>
        <taxon>Ecdysozoa</taxon>
        <taxon>Arthropoda</taxon>
        <taxon>Hexapoda</taxon>
        <taxon>Insecta</taxon>
        <taxon>Pterygota</taxon>
        <taxon>Neoptera</taxon>
        <taxon>Endopterygota</taxon>
        <taxon>Coleoptera</taxon>
        <taxon>Polyphaga</taxon>
        <taxon>Cucujiformia</taxon>
        <taxon>Tenebrionidae</taxon>
        <taxon>Zophobas</taxon>
    </lineage>
</organism>
<dbReference type="FunFam" id="3.40.50.300:FF:000163">
    <property type="entry name" value="Multidrug resistance-associated protein member 4"/>
    <property type="match status" value="1"/>
</dbReference>
<dbReference type="Gene3D" id="3.40.50.300">
    <property type="entry name" value="P-loop containing nucleotide triphosphate hydrolases"/>
    <property type="match status" value="2"/>
</dbReference>
<dbReference type="GO" id="GO:0016020">
    <property type="term" value="C:membrane"/>
    <property type="evidence" value="ECO:0007669"/>
    <property type="project" value="UniProtKB-SubCell"/>
</dbReference>
<protein>
    <submittedName>
        <fullName evidence="12">Uncharacterized protein</fullName>
    </submittedName>
</protein>
<dbReference type="CDD" id="cd18579">
    <property type="entry name" value="ABC_6TM_ABCC_D1"/>
    <property type="match status" value="1"/>
</dbReference>
<dbReference type="PROSITE" id="PS50893">
    <property type="entry name" value="ABC_TRANSPORTER_2"/>
    <property type="match status" value="2"/>
</dbReference>
<keyword evidence="7 9" id="KW-1133">Transmembrane helix</keyword>
<sequence length="1221" mass="138198">MESGESYLSQSHPKETANILSNLSFFYDLPIFFKGYKNSLQTHDLYKVLDNCRSKQLGDELEHQWQLEIDKKGKPSICRALWICFGKTFLCIGLIQLVFKLATSVWLPEATSKLVSYFSPDQEDLTRRDAFYYASVVIGLTTLNLFFYNNCMLALTELGIRVRTSVCSLLYRKSLRLTPDSLSEVTVGRIITVMTKDVDIFTDFFYNGNYVWIPLVQTVVVGYLIYSKIGVAAFAGIGFFLIVLPLQMFIAKMSYPLHLTSSKKTDERLELLQEVLSSIKIIKMYTWEMFFERKINTARKEEMHQLVKLFITKVWILIIGSVGSKLAFFVFFLTYVYLGDSESKITAEIVYYIMSCCTDLEFSLSVLIPIGLSYASEAYATTKRIQDVLTAKELLPKQTITETQNPEIVFSGVDIKIQKRVILADVSFVLKKGLHVISGHTGSGKTTLLKFILQEYQMEAEVKISGNISYASQEPWLFPSTIRNNILFGEKYSEERYQEVLRICNLDYDLNLLPERDNTIVGDHGINLSKGQQTRINLARAIYKDSDIYLLDDCLASLDVYVSGYIFDECIRKFLKDKICVFVTNSNKFVSKADSVIMVNKGLVKISKMVEEATVESSVVMETSPEQRECAPKVDKQIYHENKKSGKVSLNDYHKYFSSGGYFAFGLVMALFLSAQGTTSYGDKLLSNWVTLEENRSSYEELNDTKSSTYQAITSENTGNLYLIIITATSSILLTLIKYLCFFTYTRTASINLHRAMVQAVVHSPMSFFDSNFLGNVLNRFSKDCTTVDESLPYVLFECFTLLFMAAGGIILMTTVNIVFLIESVCLLIFAYMLKQFCQPAGRDLHRLNVATRSPMIGHLNSSLEGLTTIRASNVQKRLIEEFDNHQNLFTSANYMFMNCDFALGFGLQFFCTVFITFVIIQFLITTSDPSVGDVGLALTQCFMITEIISTGIKNISSCENYMTSVERIAEYSELKVEDKKGPIAKNWPTDGKIHFGGVSLTYDNKTTLHNINFTIEPNEKVGIVGRTGAGKSSIISTLLRMYQTDGKISIDGINIQEVSLQWLRSHISIVPQDPFLFSGTVRDNLDPLKQYTDDTIWKVLEQLHLKDLIGDLNIKIDKSSSFSAGQKQLFCLARAALRKTKIVILDEIAANVDKETEDLIQKAVKDYFHANTVITITHKLESILTCDKVLVLDRGCIREFGQPARLLKNKNSFFCSVTMS</sequence>
<dbReference type="CDD" id="cd18580">
    <property type="entry name" value="ABC_6TM_ABCC_D2"/>
    <property type="match status" value="1"/>
</dbReference>
<evidence type="ECO:0000256" key="6">
    <source>
        <dbReference type="ARBA" id="ARBA00022840"/>
    </source>
</evidence>
<feature type="transmembrane region" description="Helical" evidence="9">
    <location>
        <begin position="349"/>
        <end position="375"/>
    </location>
</feature>
<evidence type="ECO:0000256" key="5">
    <source>
        <dbReference type="ARBA" id="ARBA00022741"/>
    </source>
</evidence>
<proteinExistence type="predicted"/>
<dbReference type="InterPro" id="IPR036640">
    <property type="entry name" value="ABC1_TM_sf"/>
</dbReference>
<dbReference type="GO" id="GO:0016887">
    <property type="term" value="F:ATP hydrolysis activity"/>
    <property type="evidence" value="ECO:0007669"/>
    <property type="project" value="InterPro"/>
</dbReference>
<dbReference type="PANTHER" id="PTHR24223">
    <property type="entry name" value="ATP-BINDING CASSETTE SUB-FAMILY C"/>
    <property type="match status" value="1"/>
</dbReference>
<feature type="transmembrane region" description="Helical" evidence="9">
    <location>
        <begin position="792"/>
        <end position="812"/>
    </location>
</feature>
<dbReference type="FunFam" id="1.20.1560.10:FF:000006">
    <property type="entry name" value="ATP-binding cassette, sub-family C (CFTR/MRP), member 9"/>
    <property type="match status" value="1"/>
</dbReference>
<feature type="transmembrane region" description="Helical" evidence="9">
    <location>
        <begin position="721"/>
        <end position="745"/>
    </location>
</feature>
<dbReference type="PROSITE" id="PS50929">
    <property type="entry name" value="ABC_TM1F"/>
    <property type="match status" value="2"/>
</dbReference>
<feature type="domain" description="ABC transmembrane type-1" evidence="11">
    <location>
        <begin position="90"/>
        <end position="338"/>
    </location>
</feature>
<dbReference type="InterPro" id="IPR003439">
    <property type="entry name" value="ABC_transporter-like_ATP-bd"/>
</dbReference>
<dbReference type="InterPro" id="IPR044746">
    <property type="entry name" value="ABCC_6TM_D1"/>
</dbReference>
<dbReference type="SUPFAM" id="SSF52540">
    <property type="entry name" value="P-loop containing nucleoside triphosphate hydrolases"/>
    <property type="match status" value="2"/>
</dbReference>
<keyword evidence="5" id="KW-0547">Nucleotide-binding</keyword>
<dbReference type="GO" id="GO:0140359">
    <property type="term" value="F:ABC-type transporter activity"/>
    <property type="evidence" value="ECO:0007669"/>
    <property type="project" value="InterPro"/>
</dbReference>
<feature type="transmembrane region" description="Helical" evidence="9">
    <location>
        <begin position="204"/>
        <end position="226"/>
    </location>
</feature>
<feature type="transmembrane region" description="Helical" evidence="9">
    <location>
        <begin position="902"/>
        <end position="925"/>
    </location>
</feature>
<dbReference type="GO" id="GO:0005524">
    <property type="term" value="F:ATP binding"/>
    <property type="evidence" value="ECO:0007669"/>
    <property type="project" value="UniProtKB-KW"/>
</dbReference>
<dbReference type="SMART" id="SM00382">
    <property type="entry name" value="AAA"/>
    <property type="match status" value="2"/>
</dbReference>
<accession>A0AA38IHD9</accession>
<comment type="subcellular location">
    <subcellularLocation>
        <location evidence="1">Membrane</location>
        <topology evidence="1">Multi-pass membrane protein</topology>
    </subcellularLocation>
</comment>
<dbReference type="Pfam" id="PF00664">
    <property type="entry name" value="ABC_membrane"/>
    <property type="match status" value="2"/>
</dbReference>
<keyword evidence="2" id="KW-0813">Transport</keyword>
<keyword evidence="3 9" id="KW-0812">Transmembrane</keyword>
<evidence type="ECO:0000313" key="13">
    <source>
        <dbReference type="Proteomes" id="UP001168821"/>
    </source>
</evidence>
<evidence type="ECO:0000259" key="11">
    <source>
        <dbReference type="PROSITE" id="PS50929"/>
    </source>
</evidence>
<dbReference type="FunFam" id="3.40.50.300:FF:000973">
    <property type="entry name" value="Multidrug resistance-associated protein 4"/>
    <property type="match status" value="1"/>
</dbReference>
<evidence type="ECO:0000256" key="3">
    <source>
        <dbReference type="ARBA" id="ARBA00022692"/>
    </source>
</evidence>
<dbReference type="InterPro" id="IPR017871">
    <property type="entry name" value="ABC_transporter-like_CS"/>
</dbReference>
<keyword evidence="8 9" id="KW-0472">Membrane</keyword>
<evidence type="ECO:0000256" key="8">
    <source>
        <dbReference type="ARBA" id="ARBA00023136"/>
    </source>
</evidence>
<evidence type="ECO:0000256" key="7">
    <source>
        <dbReference type="ARBA" id="ARBA00022989"/>
    </source>
</evidence>
<dbReference type="InterPro" id="IPR003593">
    <property type="entry name" value="AAA+_ATPase"/>
</dbReference>